<proteinExistence type="predicted"/>
<dbReference type="EMBL" id="GDID01001314">
    <property type="protein sequence ID" value="JAP95292.1"/>
    <property type="molecule type" value="Transcribed_RNA"/>
</dbReference>
<reference evidence="2" key="1">
    <citation type="submission" date="2015-07" db="EMBL/GenBank/DDBJ databases">
        <title>Adaptation to a free-living lifestyle via gene acquisitions in the diplomonad Trepomonas sp. PC1.</title>
        <authorList>
            <person name="Xu F."/>
            <person name="Jerlstrom-Hultqvist J."/>
            <person name="Kolisko M."/>
            <person name="Simpson A.G.B."/>
            <person name="Roger A.J."/>
            <person name="Svard S.G."/>
            <person name="Andersson J.O."/>
        </authorList>
    </citation>
    <scope>NUCLEOTIDE SEQUENCE</scope>
    <source>
        <strain evidence="2">PC1</strain>
    </source>
</reference>
<keyword evidence="1" id="KW-0175">Coiled coil</keyword>
<dbReference type="AlphaFoldDB" id="A0A146KEY4"/>
<feature type="non-terminal residue" evidence="2">
    <location>
        <position position="334"/>
    </location>
</feature>
<organism evidence="2">
    <name type="scientific">Trepomonas sp. PC1</name>
    <dbReference type="NCBI Taxonomy" id="1076344"/>
    <lineage>
        <taxon>Eukaryota</taxon>
        <taxon>Metamonada</taxon>
        <taxon>Diplomonadida</taxon>
        <taxon>Hexamitidae</taxon>
        <taxon>Hexamitinae</taxon>
        <taxon>Trepomonas</taxon>
    </lineage>
</organism>
<evidence type="ECO:0000313" key="2">
    <source>
        <dbReference type="EMBL" id="JAP95292.1"/>
    </source>
</evidence>
<evidence type="ECO:0000256" key="1">
    <source>
        <dbReference type="SAM" id="Coils"/>
    </source>
</evidence>
<feature type="non-terminal residue" evidence="2">
    <location>
        <position position="1"/>
    </location>
</feature>
<gene>
    <name evidence="2" type="ORF">TPC1_11768</name>
</gene>
<accession>A0A146KEY4</accession>
<sequence>QLENALQQETKQILVLKNTLLTSSVPITTSTYDLFDKYDFVWQGAESKEELFYFQIAQLADKSFADVLAAAFRLSQQKILQMQNQIQDKVRQKATQKQLFATSKEIIQEINGLFFKSVPDEDFTVEQSNFERQLAKIDEKQPKPVQTQKTELQAQKMPTKIPKQLKNNIQSWDIDKNLSEINDLSNQVYRKQINKLQDIKTQQKNDEIQKQINKKKQQEELRMRMALKEAESVKPVVKDDPTRLFRDTTVISHRKQENQLMHGIKQGVQRGYYDQIVNGEQINTQLQGHNGLANDVLGKLISQGLIHTEAGKDAYNQIRQQEVENRFHNWALRD</sequence>
<protein>
    <submittedName>
        <fullName evidence="2">Uncharacterized protein</fullName>
    </submittedName>
</protein>
<name>A0A146KEY4_9EUKA</name>
<feature type="coiled-coil region" evidence="1">
    <location>
        <begin position="186"/>
        <end position="221"/>
    </location>
</feature>